<dbReference type="GO" id="GO:0003677">
    <property type="term" value="F:DNA binding"/>
    <property type="evidence" value="ECO:0007669"/>
    <property type="project" value="InterPro"/>
</dbReference>
<evidence type="ECO:0000256" key="4">
    <source>
        <dbReference type="ARBA" id="ARBA00023163"/>
    </source>
</evidence>
<accession>A0A3B1DZS6</accession>
<organism evidence="7">
    <name type="scientific">hydrothermal vent metagenome</name>
    <dbReference type="NCBI Taxonomy" id="652676"/>
    <lineage>
        <taxon>unclassified sequences</taxon>
        <taxon>metagenomes</taxon>
        <taxon>ecological metagenomes</taxon>
    </lineage>
</organism>
<evidence type="ECO:0000256" key="1">
    <source>
        <dbReference type="ARBA" id="ARBA00010641"/>
    </source>
</evidence>
<dbReference type="GO" id="GO:0016987">
    <property type="term" value="F:sigma factor activity"/>
    <property type="evidence" value="ECO:0007669"/>
    <property type="project" value="UniProtKB-KW"/>
</dbReference>
<evidence type="ECO:0000313" key="7">
    <source>
        <dbReference type="EMBL" id="VAX42873.1"/>
    </source>
</evidence>
<name>A0A3B1DZS6_9ZZZZ</name>
<keyword evidence="4" id="KW-0804">Transcription</keyword>
<protein>
    <submittedName>
        <fullName evidence="7">Uncharacterized protein</fullName>
    </submittedName>
</protein>
<evidence type="ECO:0000259" key="5">
    <source>
        <dbReference type="Pfam" id="PF04542"/>
    </source>
</evidence>
<dbReference type="Pfam" id="PF04542">
    <property type="entry name" value="Sigma70_r2"/>
    <property type="match status" value="1"/>
</dbReference>
<keyword evidence="3" id="KW-0731">Sigma factor</keyword>
<dbReference type="PANTHER" id="PTHR43133:SF51">
    <property type="entry name" value="RNA POLYMERASE SIGMA FACTOR"/>
    <property type="match status" value="1"/>
</dbReference>
<dbReference type="NCBIfam" id="TIGR02937">
    <property type="entry name" value="sigma70-ECF"/>
    <property type="match status" value="1"/>
</dbReference>
<feature type="domain" description="RNA polymerase sigma factor 70 region 4 type 2" evidence="6">
    <location>
        <begin position="143"/>
        <end position="187"/>
    </location>
</feature>
<dbReference type="AlphaFoldDB" id="A0A3B1DZS6"/>
<evidence type="ECO:0000256" key="2">
    <source>
        <dbReference type="ARBA" id="ARBA00023015"/>
    </source>
</evidence>
<dbReference type="InterPro" id="IPR013249">
    <property type="entry name" value="RNA_pol_sigma70_r4_t2"/>
</dbReference>
<dbReference type="Gene3D" id="1.10.10.10">
    <property type="entry name" value="Winged helix-like DNA-binding domain superfamily/Winged helix DNA-binding domain"/>
    <property type="match status" value="1"/>
</dbReference>
<gene>
    <name evidence="7" type="ORF">MNBD_PLANCTO03-1908</name>
</gene>
<dbReference type="InterPro" id="IPR013324">
    <property type="entry name" value="RNA_pol_sigma_r3/r4-like"/>
</dbReference>
<dbReference type="InterPro" id="IPR036388">
    <property type="entry name" value="WH-like_DNA-bd_sf"/>
</dbReference>
<dbReference type="InterPro" id="IPR013325">
    <property type="entry name" value="RNA_pol_sigma_r2"/>
</dbReference>
<dbReference type="InterPro" id="IPR014284">
    <property type="entry name" value="RNA_pol_sigma-70_dom"/>
</dbReference>
<feature type="domain" description="RNA polymerase sigma-70 region 2" evidence="5">
    <location>
        <begin position="46"/>
        <end position="91"/>
    </location>
</feature>
<dbReference type="InterPro" id="IPR039425">
    <property type="entry name" value="RNA_pol_sigma-70-like"/>
</dbReference>
<dbReference type="InterPro" id="IPR007627">
    <property type="entry name" value="RNA_pol_sigma70_r2"/>
</dbReference>
<evidence type="ECO:0000259" key="6">
    <source>
        <dbReference type="Pfam" id="PF08281"/>
    </source>
</evidence>
<dbReference type="GO" id="GO:0006352">
    <property type="term" value="P:DNA-templated transcription initiation"/>
    <property type="evidence" value="ECO:0007669"/>
    <property type="project" value="InterPro"/>
</dbReference>
<comment type="similarity">
    <text evidence="1">Belongs to the sigma-70 factor family. ECF subfamily.</text>
</comment>
<dbReference type="SUPFAM" id="SSF88946">
    <property type="entry name" value="Sigma2 domain of RNA polymerase sigma factors"/>
    <property type="match status" value="1"/>
</dbReference>
<dbReference type="SUPFAM" id="SSF88659">
    <property type="entry name" value="Sigma3 and sigma4 domains of RNA polymerase sigma factors"/>
    <property type="match status" value="1"/>
</dbReference>
<keyword evidence="2" id="KW-0805">Transcription regulation</keyword>
<reference evidence="7" key="1">
    <citation type="submission" date="2018-06" db="EMBL/GenBank/DDBJ databases">
        <authorList>
            <person name="Zhirakovskaya E."/>
        </authorList>
    </citation>
    <scope>NUCLEOTIDE SEQUENCE</scope>
</reference>
<dbReference type="PANTHER" id="PTHR43133">
    <property type="entry name" value="RNA POLYMERASE ECF-TYPE SIGMA FACTO"/>
    <property type="match status" value="1"/>
</dbReference>
<dbReference type="EMBL" id="UOGK01000772">
    <property type="protein sequence ID" value="VAX42873.1"/>
    <property type="molecule type" value="Genomic_DNA"/>
</dbReference>
<proteinExistence type="inferred from homology"/>
<sequence>MPISDDILHKANTGDAEALAALLREVGPRVRERIVPKIGRQWAGLIEADDVMQVTYLEAFVQFGRTTIKDEQSFLAWLTRVAENNLCDAVRAFACAKRPDPRKRVTGSANDESFVGLVEVLGVTTTTPSRVAAQHEGVSIMNQALAGLPADYAKVVRLFDLECKPIEEVARELGRSTGACYMLRARAHDALREAMGTASQFFSIS</sequence>
<dbReference type="Pfam" id="PF08281">
    <property type="entry name" value="Sigma70_r4_2"/>
    <property type="match status" value="1"/>
</dbReference>
<dbReference type="Gene3D" id="1.10.1740.10">
    <property type="match status" value="1"/>
</dbReference>
<evidence type="ECO:0000256" key="3">
    <source>
        <dbReference type="ARBA" id="ARBA00023082"/>
    </source>
</evidence>